<accession>A0A6I2UUS7</accession>
<evidence type="ECO:0000313" key="3">
    <source>
        <dbReference type="EMBL" id="MSV25903.1"/>
    </source>
</evidence>
<reference evidence="3 4" key="1">
    <citation type="submission" date="2019-08" db="EMBL/GenBank/DDBJ databases">
        <title>In-depth cultivation of the pig gut microbiome towards novel bacterial diversity and tailored functional studies.</title>
        <authorList>
            <person name="Wylensek D."/>
            <person name="Hitch T.C.A."/>
            <person name="Clavel T."/>
        </authorList>
    </citation>
    <scope>NUCLEOTIDE SEQUENCE [LARGE SCALE GENOMIC DNA]</scope>
    <source>
        <strain evidence="4">WCA-380-WT-3B3</strain>
    </source>
</reference>
<comment type="caution">
    <text evidence="3">The sequence shown here is derived from an EMBL/GenBank/DDBJ whole genome shotgun (WGS) entry which is preliminary data.</text>
</comment>
<dbReference type="InterPro" id="IPR013321">
    <property type="entry name" value="Arc_rbn_hlx_hlx"/>
</dbReference>
<keyword evidence="4" id="KW-1185">Reference proteome</keyword>
<dbReference type="PANTHER" id="PTHR38781:SF1">
    <property type="entry name" value="ANTITOXIN DINJ-RELATED"/>
    <property type="match status" value="1"/>
</dbReference>
<proteinExistence type="inferred from homology"/>
<dbReference type="InterPro" id="IPR007337">
    <property type="entry name" value="RelB/DinJ"/>
</dbReference>
<evidence type="ECO:0000313" key="4">
    <source>
        <dbReference type="Proteomes" id="UP000430222"/>
    </source>
</evidence>
<dbReference type="Proteomes" id="UP000430222">
    <property type="component" value="Unassembled WGS sequence"/>
</dbReference>
<dbReference type="Pfam" id="PF04221">
    <property type="entry name" value="RelB"/>
    <property type="match status" value="1"/>
</dbReference>
<dbReference type="RefSeq" id="WP_415946182.1">
    <property type="nucleotide sequence ID" value="NZ_CBCTNG010000021.1"/>
</dbReference>
<name>A0A6I2UUS7_9FIRM</name>
<gene>
    <name evidence="3" type="ORF">FYJ78_12155</name>
</gene>
<dbReference type="PANTHER" id="PTHR38781">
    <property type="entry name" value="ANTITOXIN DINJ-RELATED"/>
    <property type="match status" value="1"/>
</dbReference>
<dbReference type="GO" id="GO:0006355">
    <property type="term" value="P:regulation of DNA-templated transcription"/>
    <property type="evidence" value="ECO:0007669"/>
    <property type="project" value="InterPro"/>
</dbReference>
<dbReference type="Gene3D" id="1.10.1220.10">
    <property type="entry name" value="Met repressor-like"/>
    <property type="match status" value="1"/>
</dbReference>
<sequence length="85" mass="9652">MTQSTINLRMDAELKHDMENVCKAMGMNLTTAFTIFAKKVTHERRIPFEISAPDDPFYTEENIARLKRSIAQLEAGQGTVHEVNV</sequence>
<keyword evidence="2" id="KW-1277">Toxin-antitoxin system</keyword>
<evidence type="ECO:0000256" key="2">
    <source>
        <dbReference type="ARBA" id="ARBA00022649"/>
    </source>
</evidence>
<comment type="similarity">
    <text evidence="1">Belongs to the RelB/DinJ antitoxin family.</text>
</comment>
<dbReference type="AlphaFoldDB" id="A0A6I2UUS7"/>
<dbReference type="NCBIfam" id="TIGR02384">
    <property type="entry name" value="RelB_DinJ"/>
    <property type="match status" value="1"/>
</dbReference>
<protein>
    <submittedName>
        <fullName evidence="3">Type II toxin-antitoxin system RelB/DinJ family antitoxin</fullName>
    </submittedName>
</protein>
<organism evidence="3 4">
    <name type="scientific">Selenomonas montiformis</name>
    <dbReference type="NCBI Taxonomy" id="2652285"/>
    <lineage>
        <taxon>Bacteria</taxon>
        <taxon>Bacillati</taxon>
        <taxon>Bacillota</taxon>
        <taxon>Negativicutes</taxon>
        <taxon>Selenomonadales</taxon>
        <taxon>Selenomonadaceae</taxon>
        <taxon>Selenomonas</taxon>
    </lineage>
</organism>
<evidence type="ECO:0000256" key="1">
    <source>
        <dbReference type="ARBA" id="ARBA00010562"/>
    </source>
</evidence>
<dbReference type="GO" id="GO:0006351">
    <property type="term" value="P:DNA-templated transcription"/>
    <property type="evidence" value="ECO:0007669"/>
    <property type="project" value="TreeGrafter"/>
</dbReference>
<dbReference type="EMBL" id="VUNL01000018">
    <property type="protein sequence ID" value="MSV25903.1"/>
    <property type="molecule type" value="Genomic_DNA"/>
</dbReference>